<accession>A0A074IS35</accession>
<dbReference type="InterPro" id="IPR019493">
    <property type="entry name" value="Bacteriocin_IIb_lactacin-rel"/>
</dbReference>
<organism evidence="1 2">
    <name type="scientific">Streptococcus salivarius</name>
    <dbReference type="NCBI Taxonomy" id="1304"/>
    <lineage>
        <taxon>Bacteria</taxon>
        <taxon>Bacillati</taxon>
        <taxon>Bacillota</taxon>
        <taxon>Bacilli</taxon>
        <taxon>Lactobacillales</taxon>
        <taxon>Streptococcaceae</taxon>
        <taxon>Streptococcus</taxon>
    </lineage>
</organism>
<reference evidence="1 2" key="1">
    <citation type="submission" date="2014-04" db="EMBL/GenBank/DDBJ databases">
        <title>Variable characteristics of bacteriocin-producing Streptococcus salivarius strains isolated from Malaysian subjects.</title>
        <authorList>
            <person name="Philip K."/>
            <person name="Barbour A."/>
        </authorList>
    </citation>
    <scope>NUCLEOTIDE SEQUENCE [LARGE SCALE GENOMIC DNA]</scope>
    <source>
        <strain evidence="1 2">NU10</strain>
    </source>
</reference>
<comment type="caution">
    <text evidence="1">The sequence shown here is derived from an EMBL/GenBank/DDBJ whole genome shotgun (WGS) entry which is preliminary data.</text>
</comment>
<name>A0A074IS35_STRSL</name>
<dbReference type="Pfam" id="PF10439">
    <property type="entry name" value="Bacteriocin_IIc"/>
    <property type="match status" value="1"/>
</dbReference>
<evidence type="ECO:0000313" key="1">
    <source>
        <dbReference type="EMBL" id="KEO44523.1"/>
    </source>
</evidence>
<dbReference type="Proteomes" id="UP000027855">
    <property type="component" value="Unassembled WGS sequence"/>
</dbReference>
<dbReference type="AlphaFoldDB" id="A0A074IS35"/>
<gene>
    <name evidence="1" type="ORF">DL07_04375</name>
</gene>
<evidence type="ECO:0000313" key="2">
    <source>
        <dbReference type="Proteomes" id="UP000027855"/>
    </source>
</evidence>
<proteinExistence type="predicted"/>
<sequence length="78" mass="7416">MTTKIINNFNSLNSEDLSIIAGGDVIGCVAGTAGSAGLGFLTGTSVGTVAFPIVGTVSGGAFGAWSGAGLGMATFCGV</sequence>
<protein>
    <submittedName>
        <fullName evidence="1">Bacteriocin</fullName>
    </submittedName>
</protein>
<dbReference type="EMBL" id="JJMT01000019">
    <property type="protein sequence ID" value="KEO44523.1"/>
    <property type="molecule type" value="Genomic_DNA"/>
</dbReference>
<dbReference type="RefSeq" id="WP_037602526.1">
    <property type="nucleotide sequence ID" value="NZ_JADMQU010000003.1"/>
</dbReference>
<dbReference type="GO" id="GO:0042742">
    <property type="term" value="P:defense response to bacterium"/>
    <property type="evidence" value="ECO:0007669"/>
    <property type="project" value="InterPro"/>
</dbReference>